<dbReference type="InterPro" id="IPR004345">
    <property type="entry name" value="TB2_DP1_HVA22"/>
</dbReference>
<reference evidence="7" key="1">
    <citation type="submission" date="2020-05" db="EMBL/GenBank/DDBJ databases">
        <title>Phylogenomic resolution of chytrid fungi.</title>
        <authorList>
            <person name="Stajich J.E."/>
            <person name="Amses K."/>
            <person name="Simmons R."/>
            <person name="Seto K."/>
            <person name="Myers J."/>
            <person name="Bonds A."/>
            <person name="Quandt C.A."/>
            <person name="Barry K."/>
            <person name="Liu P."/>
            <person name="Grigoriev I."/>
            <person name="Longcore J.E."/>
            <person name="James T.Y."/>
        </authorList>
    </citation>
    <scope>NUCLEOTIDE SEQUENCE</scope>
    <source>
        <strain evidence="7">JEL0379</strain>
    </source>
</reference>
<evidence type="ECO:0000256" key="1">
    <source>
        <dbReference type="ARBA" id="ARBA00004141"/>
    </source>
</evidence>
<gene>
    <name evidence="7" type="primary">YOP1_2</name>
    <name evidence="7" type="ORF">HDU87_007886</name>
</gene>
<evidence type="ECO:0000313" key="7">
    <source>
        <dbReference type="EMBL" id="KAJ3172382.1"/>
    </source>
</evidence>
<dbReference type="PANTHER" id="PTHR12300">
    <property type="entry name" value="HVA22-LIKE PROTEINS"/>
    <property type="match status" value="1"/>
</dbReference>
<dbReference type="Proteomes" id="UP001212152">
    <property type="component" value="Unassembled WGS sequence"/>
</dbReference>
<comment type="subcellular location">
    <subcellularLocation>
        <location evidence="1 6">Membrane</location>
        <topology evidence="1 6">Multi-pass membrane protein</topology>
    </subcellularLocation>
</comment>
<evidence type="ECO:0000256" key="3">
    <source>
        <dbReference type="ARBA" id="ARBA00022692"/>
    </source>
</evidence>
<evidence type="ECO:0000256" key="2">
    <source>
        <dbReference type="ARBA" id="ARBA00008573"/>
    </source>
</evidence>
<feature type="transmembrane region" description="Helical" evidence="6">
    <location>
        <begin position="48"/>
        <end position="78"/>
    </location>
</feature>
<keyword evidence="3 6" id="KW-0812">Transmembrane</keyword>
<keyword evidence="5 6" id="KW-0472">Membrane</keyword>
<proteinExistence type="inferred from homology"/>
<dbReference type="PANTHER" id="PTHR12300:SF161">
    <property type="entry name" value="RECEPTOR EXPRESSION-ENHANCING PROTEIN"/>
    <property type="match status" value="1"/>
</dbReference>
<comment type="caution">
    <text evidence="7">The sequence shown here is derived from an EMBL/GenBank/DDBJ whole genome shotgun (WGS) entry which is preliminary data.</text>
</comment>
<evidence type="ECO:0000256" key="4">
    <source>
        <dbReference type="ARBA" id="ARBA00022989"/>
    </source>
</evidence>
<keyword evidence="4 6" id="KW-1133">Transmembrane helix</keyword>
<dbReference type="GO" id="GO:0016020">
    <property type="term" value="C:membrane"/>
    <property type="evidence" value="ECO:0007669"/>
    <property type="project" value="UniProtKB-SubCell"/>
</dbReference>
<sequence length="216" mass="24045">MVLVPTVSVQSMSTSELRTRIDEFDRALSTMPFIISAERKLGVAKVHLAGYGVVALILLFLIFNNVYAGLLTDLVGYILPAYWSLRAVGGSQDEQGQWLGYWVIFGLLHLFEYGEETLLNIFPYYYTFKLLLLLWLILPATRGALVVYLAVLKSVVPFIDTTFIRTTKVEVTTVGGVDGRAAAATTTVVEKKEEEVVVDKAGRSDGKVRWGYVKLK</sequence>
<protein>
    <recommendedName>
        <fullName evidence="6">Protein YOP1</fullName>
    </recommendedName>
</protein>
<accession>A0AAD5XK33</accession>
<dbReference type="Pfam" id="PF03134">
    <property type="entry name" value="TB2_DP1_HVA22"/>
    <property type="match status" value="1"/>
</dbReference>
<name>A0AAD5XK33_9FUNG</name>
<dbReference type="EMBL" id="JADGJQ010000078">
    <property type="protein sequence ID" value="KAJ3172382.1"/>
    <property type="molecule type" value="Genomic_DNA"/>
</dbReference>
<comment type="similarity">
    <text evidence="2 6">Belongs to the DP1 family.</text>
</comment>
<comment type="caution">
    <text evidence="6">Lacks conserved residue(s) required for the propagation of feature annotation.</text>
</comment>
<evidence type="ECO:0000256" key="5">
    <source>
        <dbReference type="ARBA" id="ARBA00023136"/>
    </source>
</evidence>
<keyword evidence="8" id="KW-1185">Reference proteome</keyword>
<evidence type="ECO:0000256" key="6">
    <source>
        <dbReference type="RuleBase" id="RU362006"/>
    </source>
</evidence>
<evidence type="ECO:0000313" key="8">
    <source>
        <dbReference type="Proteomes" id="UP001212152"/>
    </source>
</evidence>
<organism evidence="7 8">
    <name type="scientific">Geranomyces variabilis</name>
    <dbReference type="NCBI Taxonomy" id="109894"/>
    <lineage>
        <taxon>Eukaryota</taxon>
        <taxon>Fungi</taxon>
        <taxon>Fungi incertae sedis</taxon>
        <taxon>Chytridiomycota</taxon>
        <taxon>Chytridiomycota incertae sedis</taxon>
        <taxon>Chytridiomycetes</taxon>
        <taxon>Spizellomycetales</taxon>
        <taxon>Powellomycetaceae</taxon>
        <taxon>Geranomyces</taxon>
    </lineage>
</organism>
<feature type="transmembrane region" description="Helical" evidence="6">
    <location>
        <begin position="126"/>
        <end position="151"/>
    </location>
</feature>
<dbReference type="AlphaFoldDB" id="A0AAD5XK33"/>